<evidence type="ECO:0000256" key="5">
    <source>
        <dbReference type="PIRSR" id="PIRSR002703-1"/>
    </source>
</evidence>
<comment type="similarity">
    <text evidence="1">Belongs to the thaumatin family.</text>
</comment>
<evidence type="ECO:0000256" key="3">
    <source>
        <dbReference type="ARBA" id="ARBA00023157"/>
    </source>
</evidence>
<evidence type="ECO:0000313" key="7">
    <source>
        <dbReference type="EMBL" id="JAG87083.1"/>
    </source>
</evidence>
<feature type="disulfide bond" evidence="5">
    <location>
        <begin position="180"/>
        <end position="188"/>
    </location>
</feature>
<dbReference type="Gene3D" id="2.60.110.10">
    <property type="entry name" value="Thaumatin"/>
    <property type="match status" value="1"/>
</dbReference>
<organism evidence="7">
    <name type="scientific">Wollemia nobilis</name>
    <dbReference type="NCBI Taxonomy" id="56998"/>
    <lineage>
        <taxon>Eukaryota</taxon>
        <taxon>Viridiplantae</taxon>
        <taxon>Streptophyta</taxon>
        <taxon>Embryophyta</taxon>
        <taxon>Tracheophyta</taxon>
        <taxon>Spermatophyta</taxon>
        <taxon>Pinopsida</taxon>
        <taxon>Pinidae</taxon>
        <taxon>Conifers II</taxon>
        <taxon>Araucariales</taxon>
        <taxon>Araucariaceae</taxon>
        <taxon>Wollemia</taxon>
    </lineage>
</organism>
<name>A0A0C9S7H0_9CONI</name>
<dbReference type="SUPFAM" id="SSF49870">
    <property type="entry name" value="Osmotin, thaumatin-like protein"/>
    <property type="match status" value="1"/>
</dbReference>
<dbReference type="SMART" id="SM00205">
    <property type="entry name" value="THN"/>
    <property type="match status" value="1"/>
</dbReference>
<dbReference type="FunFam" id="2.60.110.10:FF:000003">
    <property type="entry name" value="Thaumatin I"/>
    <property type="match status" value="1"/>
</dbReference>
<dbReference type="PROSITE" id="PS51367">
    <property type="entry name" value="THAUMATIN_2"/>
    <property type="match status" value="1"/>
</dbReference>
<protein>
    <submittedName>
        <fullName evidence="7">TSA: Wollemia nobilis Ref_Wollemi_Transcript_13568_1070 transcribed RNA sequence</fullName>
    </submittedName>
</protein>
<evidence type="ECO:0000256" key="6">
    <source>
        <dbReference type="SAM" id="SignalP"/>
    </source>
</evidence>
<dbReference type="PROSITE" id="PS00316">
    <property type="entry name" value="THAUMATIN_1"/>
    <property type="match status" value="1"/>
</dbReference>
<dbReference type="InterPro" id="IPR001938">
    <property type="entry name" value="Thaumatin"/>
</dbReference>
<feature type="disulfide bond" evidence="5">
    <location>
        <begin position="95"/>
        <end position="101"/>
    </location>
</feature>
<feature type="disulfide bond" evidence="5">
    <location>
        <begin position="170"/>
        <end position="179"/>
    </location>
</feature>
<feature type="disulfide bond" evidence="5">
    <location>
        <begin position="144"/>
        <end position="218"/>
    </location>
</feature>
<dbReference type="Pfam" id="PF00314">
    <property type="entry name" value="Thaumatin"/>
    <property type="match status" value="1"/>
</dbReference>
<keyword evidence="2" id="KW-0611">Plant defense</keyword>
<feature type="disulfide bond" evidence="5">
    <location>
        <begin position="38"/>
        <end position="229"/>
    </location>
</feature>
<accession>A0A0C9S7H0</accession>
<evidence type="ECO:0000256" key="1">
    <source>
        <dbReference type="ARBA" id="ARBA00010607"/>
    </source>
</evidence>
<feature type="chain" id="PRO_5002212881" evidence="6">
    <location>
        <begin position="30"/>
        <end position="230"/>
    </location>
</feature>
<dbReference type="PANTHER" id="PTHR31048">
    <property type="entry name" value="OS03G0233200 PROTEIN"/>
    <property type="match status" value="1"/>
</dbReference>
<keyword evidence="4" id="KW-0568">Pathogenesis-related protein</keyword>
<sequence>MAMTMGRASLLWLLHVAGLLCVYVQEAGAINFNIVNQCSYTVWAAGIPVGGGKELASGASWSVDVPAGTSAGRFWGRTGCTFDQSGRGSCQTGDCGGALSCTLSGNPPTTLAEYTLTSTTDTYDISLVDGFNVPLSFAPTNAQCTSISCKGIDAVCPSDLQVSGGCYSACNKYNTPQYCCTGSYLNNCPSNSYSQIFKTQCPQAFSYADDGQTSNFPCATGTDYKIVFCP</sequence>
<feature type="disulfide bond" evidence="5">
    <location>
        <begin position="149"/>
        <end position="201"/>
    </location>
</feature>
<feature type="disulfide bond" evidence="5">
    <location>
        <begin position="156"/>
        <end position="166"/>
    </location>
</feature>
<feature type="disulfide bond" evidence="5">
    <location>
        <begin position="80"/>
        <end position="90"/>
    </location>
</feature>
<dbReference type="GO" id="GO:0006952">
    <property type="term" value="P:defense response"/>
    <property type="evidence" value="ECO:0007669"/>
    <property type="project" value="UniProtKB-KW"/>
</dbReference>
<dbReference type="InterPro" id="IPR037176">
    <property type="entry name" value="Osmotin/thaumatin-like_sf"/>
</dbReference>
<proteinExistence type="inferred from homology"/>
<dbReference type="EMBL" id="GCHU01013491">
    <property type="protein sequence ID" value="JAG87083.1"/>
    <property type="molecule type" value="Transcribed_RNA"/>
</dbReference>
<evidence type="ECO:0000256" key="2">
    <source>
        <dbReference type="ARBA" id="ARBA00022821"/>
    </source>
</evidence>
<dbReference type="InterPro" id="IPR017949">
    <property type="entry name" value="Thaumatin_CS"/>
</dbReference>
<keyword evidence="3 5" id="KW-1015">Disulfide bond</keyword>
<dbReference type="PRINTS" id="PR00347">
    <property type="entry name" value="THAUMATIN"/>
</dbReference>
<dbReference type="AlphaFoldDB" id="A0A0C9S7H0"/>
<evidence type="ECO:0000256" key="4">
    <source>
        <dbReference type="ARBA" id="ARBA00023265"/>
    </source>
</evidence>
<reference evidence="7" key="1">
    <citation type="submission" date="2015-02" db="EMBL/GenBank/DDBJ databases">
        <title>A transcriptome of Wollemia nobilis - a relic of Gondwana.</title>
        <authorList>
            <person name="Chia J.Y."/>
            <person name="Leong Y.S."/>
            <person name="Abdul Karim S."/>
            <person name="Wan Azmi N."/>
            <person name="Hercus R."/>
            <person name="Croft L."/>
        </authorList>
    </citation>
    <scope>NUCLEOTIDE SEQUENCE</scope>
    <source>
        <strain evidence="7">MaeBrown</strain>
        <tissue evidence="7">Leaf</tissue>
    </source>
</reference>
<keyword evidence="6" id="KW-0732">Signal</keyword>
<dbReference type="PIRSF" id="PIRSF002703">
    <property type="entry name" value="Thaumatin"/>
    <property type="match status" value="1"/>
</dbReference>
<feature type="signal peptide" evidence="6">
    <location>
        <begin position="1"/>
        <end position="29"/>
    </location>
</feature>